<feature type="compositionally biased region" description="Polar residues" evidence="2">
    <location>
        <begin position="277"/>
        <end position="293"/>
    </location>
</feature>
<reference evidence="7" key="2">
    <citation type="journal article" date="2019" name="Int. J. Syst. Evol. Microbiol.">
        <title>The Global Catalogue of Microorganisms (GCM) 10K type strain sequencing project: providing services to taxonomists for standard genome sequencing and annotation.</title>
        <authorList>
            <consortium name="The Broad Institute Genomics Platform"/>
            <consortium name="The Broad Institute Genome Sequencing Center for Infectious Disease"/>
            <person name="Wu L."/>
            <person name="Ma J."/>
        </authorList>
    </citation>
    <scope>NUCLEOTIDE SEQUENCE [LARGE SCALE GENOMIC DNA]</scope>
    <source>
        <strain evidence="7">CCM 7756</strain>
    </source>
</reference>
<comment type="caution">
    <text evidence="5">The sequence shown here is derived from an EMBL/GenBank/DDBJ whole genome shotgun (WGS) entry which is preliminary data.</text>
</comment>
<name>A0ABV7N5X6_9STAP</name>
<evidence type="ECO:0000259" key="3">
    <source>
        <dbReference type="Pfam" id="PF07261"/>
    </source>
</evidence>
<evidence type="ECO:0000259" key="4">
    <source>
        <dbReference type="Pfam" id="PF25888"/>
    </source>
</evidence>
<dbReference type="Pfam" id="PF07261">
    <property type="entry name" value="DnaB_2"/>
    <property type="match status" value="1"/>
</dbReference>
<dbReference type="Pfam" id="PF25888">
    <property type="entry name" value="WHD_DnaB"/>
    <property type="match status" value="1"/>
</dbReference>
<feature type="region of interest" description="Disordered" evidence="2">
    <location>
        <begin position="382"/>
        <end position="449"/>
    </location>
</feature>
<evidence type="ECO:0000256" key="1">
    <source>
        <dbReference type="ARBA" id="ARBA00093462"/>
    </source>
</evidence>
<evidence type="ECO:0000313" key="7">
    <source>
        <dbReference type="Proteomes" id="UP001595637"/>
    </source>
</evidence>
<evidence type="ECO:0000313" key="6">
    <source>
        <dbReference type="EMBL" id="MFC3389637.1"/>
    </source>
</evidence>
<proteinExistence type="inferred from homology"/>
<protein>
    <submittedName>
        <fullName evidence="5">Replication initiation and membrane attachment family protein</fullName>
    </submittedName>
</protein>
<accession>A0ABV7N5X6</accession>
<dbReference type="EMBL" id="JBHRVQ010000003">
    <property type="protein sequence ID" value="MFC3389637.1"/>
    <property type="molecule type" value="Genomic_DNA"/>
</dbReference>
<feature type="domain" description="Replicative helicase loading/DNA remodeling protein DnaB N-terminal winged helix" evidence="4">
    <location>
        <begin position="8"/>
        <end position="237"/>
    </location>
</feature>
<dbReference type="InterPro" id="IPR034829">
    <property type="entry name" value="DnaD-like_sf"/>
</dbReference>
<reference evidence="5" key="3">
    <citation type="submission" date="2024-09" db="EMBL/GenBank/DDBJ databases">
        <authorList>
            <person name="Sun Q."/>
            <person name="Mori K."/>
        </authorList>
    </citation>
    <scope>NUCLEOTIDE SEQUENCE</scope>
    <source>
        <strain evidence="5">CCM 7756</strain>
    </source>
</reference>
<sequence length="449" mass="52018">MNFNERLKPNTEFIVYNPAAFEKSHLSILNELYLPLIHQDAAMVYIYLQESSAYHEALEIRFHKEIMDALNTSLSSFSKVLEKLEGIGLVRSFVSDEAHDDLFIYELLQPLTPESFFKDPMLSLYLYNHIGSNAYKAKKERLCYPSKPANFTEVTRKFTEVFQAGDGSGFSIPEDSLRKDNISTGPNVDLDDFDFDVLFTHLKGTKIDRAFFTKEVRMLIVKLSVLFDLNAYDMKQILLSATTQYAGIDKEQLRYEARKYYQKEHKGKLPEFKSPVTEPSAQPEQQKTENSTESYMERLELISPLDRLNDIRKHQPSDNDLKLVTDIIAKTSLPNGVINLLLEYVYQQKEGNLNYPYTMKIARDWEEKGIRSAKEAYQSIMEFRKQRNTKRSGRERQGERRPSWMDGSKQAAPSENVEKSTVPENNGVQKTAKDDPELQKMIDDFRKSR</sequence>
<dbReference type="RefSeq" id="WP_380653528.1">
    <property type="nucleotide sequence ID" value="NZ_JBHRVQ010000001.1"/>
</dbReference>
<evidence type="ECO:0000313" key="5">
    <source>
        <dbReference type="EMBL" id="MFC3388284.1"/>
    </source>
</evidence>
<organism evidence="5 7">
    <name type="scientific">Salinicoccus sesuvii</name>
    <dbReference type="NCBI Taxonomy" id="868281"/>
    <lineage>
        <taxon>Bacteria</taxon>
        <taxon>Bacillati</taxon>
        <taxon>Bacillota</taxon>
        <taxon>Bacilli</taxon>
        <taxon>Bacillales</taxon>
        <taxon>Staphylococcaceae</taxon>
        <taxon>Salinicoccus</taxon>
    </lineage>
</organism>
<dbReference type="InterPro" id="IPR006343">
    <property type="entry name" value="DnaB/C_C"/>
</dbReference>
<dbReference type="Gene3D" id="1.10.10.630">
    <property type="entry name" value="DnaD domain-like"/>
    <property type="match status" value="1"/>
</dbReference>
<feature type="compositionally biased region" description="Basic and acidic residues" evidence="2">
    <location>
        <begin position="431"/>
        <end position="449"/>
    </location>
</feature>
<reference evidence="5" key="1">
    <citation type="journal article" date="2014" name="Int. J. Syst. Evol. Microbiol.">
        <title>Complete genome of a new Firmicutes species belonging to the dominant human colonic microbiota ('Ruminococcus bicirculans') reveals two chromosomes and a selective capacity to utilize plant glucans.</title>
        <authorList>
            <consortium name="NISC Comparative Sequencing Program"/>
            <person name="Wegmann U."/>
            <person name="Louis P."/>
            <person name="Goesmann A."/>
            <person name="Henrissat B."/>
            <person name="Duncan S.H."/>
            <person name="Flint H.J."/>
        </authorList>
    </citation>
    <scope>NUCLEOTIDE SEQUENCE</scope>
    <source>
        <strain evidence="5">CCM 7756</strain>
    </source>
</reference>
<feature type="compositionally biased region" description="Basic and acidic residues" evidence="2">
    <location>
        <begin position="392"/>
        <end position="403"/>
    </location>
</feature>
<feature type="domain" description="DnaB/C C-terminal" evidence="3">
    <location>
        <begin position="312"/>
        <end position="379"/>
    </location>
</feature>
<gene>
    <name evidence="5" type="ORF">ACFOEO_06850</name>
    <name evidence="6" type="ORF">ACFOEO_13755</name>
</gene>
<evidence type="ECO:0000256" key="2">
    <source>
        <dbReference type="SAM" id="MobiDB-lite"/>
    </source>
</evidence>
<feature type="region of interest" description="Disordered" evidence="2">
    <location>
        <begin position="268"/>
        <end position="293"/>
    </location>
</feature>
<dbReference type="InterPro" id="IPR058660">
    <property type="entry name" value="WHD_DnaB"/>
</dbReference>
<keyword evidence="7" id="KW-1185">Reference proteome</keyword>
<dbReference type="EMBL" id="JBHRVQ010000001">
    <property type="protein sequence ID" value="MFC3388284.1"/>
    <property type="molecule type" value="Genomic_DNA"/>
</dbReference>
<comment type="similarity">
    <text evidence="1">Belongs to the DnaB/DnaD family.</text>
</comment>
<dbReference type="Proteomes" id="UP001595637">
    <property type="component" value="Unassembled WGS sequence"/>
</dbReference>